<evidence type="ECO:0000313" key="3">
    <source>
        <dbReference type="Proteomes" id="UP001066276"/>
    </source>
</evidence>
<keyword evidence="3" id="KW-1185">Reference proteome</keyword>
<proteinExistence type="predicted"/>
<organism evidence="2 3">
    <name type="scientific">Pleurodeles waltl</name>
    <name type="common">Iberian ribbed newt</name>
    <dbReference type="NCBI Taxonomy" id="8319"/>
    <lineage>
        <taxon>Eukaryota</taxon>
        <taxon>Metazoa</taxon>
        <taxon>Chordata</taxon>
        <taxon>Craniata</taxon>
        <taxon>Vertebrata</taxon>
        <taxon>Euteleostomi</taxon>
        <taxon>Amphibia</taxon>
        <taxon>Batrachia</taxon>
        <taxon>Caudata</taxon>
        <taxon>Salamandroidea</taxon>
        <taxon>Salamandridae</taxon>
        <taxon>Pleurodelinae</taxon>
        <taxon>Pleurodeles</taxon>
    </lineage>
</organism>
<protein>
    <submittedName>
        <fullName evidence="2">Uncharacterized protein</fullName>
    </submittedName>
</protein>
<dbReference type="AlphaFoldDB" id="A0AAV7VUF4"/>
<sequence>MQPKKAETALSRMGETPPLCQHRAAAPRQPAVRAACRRAPQAPGNSVPTIGACRVHFASQPPERGDKAYAARGSCPLRLRRLPTAEQARARKAHALLVCQLGPGTRAVADAPHQRTCRKMHRSAASTGPPTPPRRCRQRKRQ</sequence>
<gene>
    <name evidence="2" type="ORF">NDU88_007424</name>
</gene>
<dbReference type="EMBL" id="JANPWB010000003">
    <property type="protein sequence ID" value="KAJ1203640.1"/>
    <property type="molecule type" value="Genomic_DNA"/>
</dbReference>
<reference evidence="2" key="1">
    <citation type="journal article" date="2022" name="bioRxiv">
        <title>Sequencing and chromosome-scale assembly of the giantPleurodeles waltlgenome.</title>
        <authorList>
            <person name="Brown T."/>
            <person name="Elewa A."/>
            <person name="Iarovenko S."/>
            <person name="Subramanian E."/>
            <person name="Araus A.J."/>
            <person name="Petzold A."/>
            <person name="Susuki M."/>
            <person name="Suzuki K.-i.T."/>
            <person name="Hayashi T."/>
            <person name="Toyoda A."/>
            <person name="Oliveira C."/>
            <person name="Osipova E."/>
            <person name="Leigh N.D."/>
            <person name="Simon A."/>
            <person name="Yun M.H."/>
        </authorList>
    </citation>
    <scope>NUCLEOTIDE SEQUENCE</scope>
    <source>
        <strain evidence="2">20211129_DDA</strain>
        <tissue evidence="2">Liver</tissue>
    </source>
</reference>
<evidence type="ECO:0000256" key="1">
    <source>
        <dbReference type="SAM" id="MobiDB-lite"/>
    </source>
</evidence>
<feature type="region of interest" description="Disordered" evidence="1">
    <location>
        <begin position="110"/>
        <end position="142"/>
    </location>
</feature>
<accession>A0AAV7VUF4</accession>
<dbReference type="Proteomes" id="UP001066276">
    <property type="component" value="Chromosome 2_1"/>
</dbReference>
<name>A0AAV7VUF4_PLEWA</name>
<comment type="caution">
    <text evidence="2">The sequence shown here is derived from an EMBL/GenBank/DDBJ whole genome shotgun (WGS) entry which is preliminary data.</text>
</comment>
<evidence type="ECO:0000313" key="2">
    <source>
        <dbReference type="EMBL" id="KAJ1203640.1"/>
    </source>
</evidence>
<feature type="region of interest" description="Disordered" evidence="1">
    <location>
        <begin position="1"/>
        <end position="24"/>
    </location>
</feature>